<dbReference type="Gene3D" id="3.40.50.720">
    <property type="entry name" value="NAD(P)-binding Rossmann-like Domain"/>
    <property type="match status" value="1"/>
</dbReference>
<proteinExistence type="predicted"/>
<dbReference type="Proteomes" id="UP001283341">
    <property type="component" value="Unassembled WGS sequence"/>
</dbReference>
<accession>A0AAE0HSU1</accession>
<dbReference type="GO" id="GO:0004029">
    <property type="term" value="F:aldehyde dehydrogenase (NAD+) activity"/>
    <property type="evidence" value="ECO:0007669"/>
    <property type="project" value="TreeGrafter"/>
</dbReference>
<evidence type="ECO:0000313" key="1">
    <source>
        <dbReference type="EMBL" id="KAK3312249.1"/>
    </source>
</evidence>
<dbReference type="InterPro" id="IPR036291">
    <property type="entry name" value="NAD(P)-bd_dom_sf"/>
</dbReference>
<dbReference type="EMBL" id="JAUEDM010000009">
    <property type="protein sequence ID" value="KAK3312249.1"/>
    <property type="molecule type" value="Genomic_DNA"/>
</dbReference>
<keyword evidence="2" id="KW-1185">Reference proteome</keyword>
<dbReference type="PANTHER" id="PTHR48079">
    <property type="entry name" value="PROTEIN YEEZ"/>
    <property type="match status" value="1"/>
</dbReference>
<organism evidence="1 2">
    <name type="scientific">Apodospora peruviana</name>
    <dbReference type="NCBI Taxonomy" id="516989"/>
    <lineage>
        <taxon>Eukaryota</taxon>
        <taxon>Fungi</taxon>
        <taxon>Dikarya</taxon>
        <taxon>Ascomycota</taxon>
        <taxon>Pezizomycotina</taxon>
        <taxon>Sordariomycetes</taxon>
        <taxon>Sordariomycetidae</taxon>
        <taxon>Sordariales</taxon>
        <taxon>Lasiosphaeriaceae</taxon>
        <taxon>Apodospora</taxon>
    </lineage>
</organism>
<dbReference type="PANTHER" id="PTHR48079:SF6">
    <property type="entry name" value="NAD(P)-BINDING DOMAIN-CONTAINING PROTEIN-RELATED"/>
    <property type="match status" value="1"/>
</dbReference>
<dbReference type="SUPFAM" id="SSF51735">
    <property type="entry name" value="NAD(P)-binding Rossmann-fold domains"/>
    <property type="match status" value="1"/>
</dbReference>
<gene>
    <name evidence="1" type="ORF">B0H66DRAFT_644513</name>
</gene>
<comment type="caution">
    <text evidence="1">The sequence shown here is derived from an EMBL/GenBank/DDBJ whole genome shotgun (WGS) entry which is preliminary data.</text>
</comment>
<dbReference type="AlphaFoldDB" id="A0AAE0HSU1"/>
<dbReference type="GO" id="GO:0005737">
    <property type="term" value="C:cytoplasm"/>
    <property type="evidence" value="ECO:0007669"/>
    <property type="project" value="TreeGrafter"/>
</dbReference>
<reference evidence="1" key="2">
    <citation type="submission" date="2023-06" db="EMBL/GenBank/DDBJ databases">
        <authorList>
            <consortium name="Lawrence Berkeley National Laboratory"/>
            <person name="Haridas S."/>
            <person name="Hensen N."/>
            <person name="Bonometti L."/>
            <person name="Westerberg I."/>
            <person name="Brannstrom I.O."/>
            <person name="Guillou S."/>
            <person name="Cros-Aarteil S."/>
            <person name="Calhoun S."/>
            <person name="Kuo A."/>
            <person name="Mondo S."/>
            <person name="Pangilinan J."/>
            <person name="Riley R."/>
            <person name="Labutti K."/>
            <person name="Andreopoulos B."/>
            <person name="Lipzen A."/>
            <person name="Chen C."/>
            <person name="Yanf M."/>
            <person name="Daum C."/>
            <person name="Ng V."/>
            <person name="Clum A."/>
            <person name="Steindorff A."/>
            <person name="Ohm R."/>
            <person name="Martin F."/>
            <person name="Silar P."/>
            <person name="Natvig D."/>
            <person name="Lalanne C."/>
            <person name="Gautier V."/>
            <person name="Ament-Velasquez S.L."/>
            <person name="Kruys A."/>
            <person name="Hutchinson M.I."/>
            <person name="Powell A.J."/>
            <person name="Barry K."/>
            <person name="Miller A.N."/>
            <person name="Grigoriev I.V."/>
            <person name="Debuchy R."/>
            <person name="Gladieux P."/>
            <person name="Thoren M.H."/>
            <person name="Johannesson H."/>
        </authorList>
    </citation>
    <scope>NUCLEOTIDE SEQUENCE</scope>
    <source>
        <strain evidence="1">CBS 118394</strain>
    </source>
</reference>
<evidence type="ECO:0000313" key="2">
    <source>
        <dbReference type="Proteomes" id="UP001283341"/>
    </source>
</evidence>
<dbReference type="InterPro" id="IPR051783">
    <property type="entry name" value="NAD(P)-dependent_oxidoreduct"/>
</dbReference>
<reference evidence="1" key="1">
    <citation type="journal article" date="2023" name="Mol. Phylogenet. Evol.">
        <title>Genome-scale phylogeny and comparative genomics of the fungal order Sordariales.</title>
        <authorList>
            <person name="Hensen N."/>
            <person name="Bonometti L."/>
            <person name="Westerberg I."/>
            <person name="Brannstrom I.O."/>
            <person name="Guillou S."/>
            <person name="Cros-Aarteil S."/>
            <person name="Calhoun S."/>
            <person name="Haridas S."/>
            <person name="Kuo A."/>
            <person name="Mondo S."/>
            <person name="Pangilinan J."/>
            <person name="Riley R."/>
            <person name="LaButti K."/>
            <person name="Andreopoulos B."/>
            <person name="Lipzen A."/>
            <person name="Chen C."/>
            <person name="Yan M."/>
            <person name="Daum C."/>
            <person name="Ng V."/>
            <person name="Clum A."/>
            <person name="Steindorff A."/>
            <person name="Ohm R.A."/>
            <person name="Martin F."/>
            <person name="Silar P."/>
            <person name="Natvig D.O."/>
            <person name="Lalanne C."/>
            <person name="Gautier V."/>
            <person name="Ament-Velasquez S.L."/>
            <person name="Kruys A."/>
            <person name="Hutchinson M.I."/>
            <person name="Powell A.J."/>
            <person name="Barry K."/>
            <person name="Miller A.N."/>
            <person name="Grigoriev I.V."/>
            <person name="Debuchy R."/>
            <person name="Gladieux P."/>
            <person name="Hiltunen Thoren M."/>
            <person name="Johannesson H."/>
        </authorList>
    </citation>
    <scope>NUCLEOTIDE SEQUENCE</scope>
    <source>
        <strain evidence="1">CBS 118394</strain>
    </source>
</reference>
<evidence type="ECO:0008006" key="3">
    <source>
        <dbReference type="Google" id="ProtNLM"/>
    </source>
</evidence>
<protein>
    <recommendedName>
        <fullName evidence="3">Saccharopine dehydrogenase NADP binding domain-containing protein</fullName>
    </recommendedName>
</protein>
<sequence>MGDFGPELLLIGATGHVGGAVLDKLLIIFPDLQIVALVRLEKDADDLKNQYARHMANLRTVVGDLDDVPFLESLATHATIIINCAPDVTFGPGISALLKGLASSIAEQGSGPNSPRFYVGTSGAAIIWDAATGSAEARAWDDVSDIDDILAIPDSLTHAATDRIVRSANTLSPLLHTAIVSPSFITGISPSAKRPTPLIFPDWLHVVKTLGSGLVVNGGLNRSTFVDVRQLARLYVCLVGDGLERLSSASKANGQHEKNATGTTSDVVETWGPRAYYFAASLEVSMREFMTDILLPALKKHGAPYIKSTTDLKNLRGTNTAADIIMERHGAGLGAELWSGHIAEGFGVNMRVRGTRAEKVFEGFRWQEGKEFGGDAGIDEAVGLFLDLEKKGESS</sequence>
<name>A0AAE0HSU1_9PEZI</name>